<evidence type="ECO:0000313" key="1">
    <source>
        <dbReference type="EMBL" id="RON70895.1"/>
    </source>
</evidence>
<dbReference type="Proteomes" id="UP000285757">
    <property type="component" value="Unassembled WGS sequence"/>
</dbReference>
<evidence type="ECO:0000313" key="2">
    <source>
        <dbReference type="Proteomes" id="UP000285757"/>
    </source>
</evidence>
<proteinExistence type="predicted"/>
<name>A0A423LRI3_PSEFL</name>
<gene>
    <name evidence="1" type="ORF">BK671_05020</name>
</gene>
<sequence length="360" mass="41215">MGKSEIQQNRKNPHSPKHNNILKVKTELTKVNTKVQKRLKARIARNLKNTVASAYVFADQCFTCDGDPVGGGRKIPANGKEFRIMLTELVPAISITSKQFKFPVGTHSEMLEKEFEEPVRTERTYTDYTTTPEIRYLRWVSTMAYVYLLTKEKKVTEIQTLWDGTRLYICDNTRTCTKALENSNDAWFQKQDTSANADSPLKNRYERHVGHLKKLAAKNGAAGYNPTNDPELNKLLIPLDRHTIVYIDDGIGGEKHAEIRLVEYWHEKHVNESKSIYVAGIKRPCLACFGRLVEWQNFLGHKGIKLWHKERPGLFWPSASALRDSTDEERERMAAHLVNLHSLYVTHGGTEIDSDSDEDD</sequence>
<reference evidence="1 2" key="1">
    <citation type="submission" date="2016-10" db="EMBL/GenBank/DDBJ databases">
        <title>Comparative genome analysis of multiple Pseudomonas spp. focuses on biocontrol and plant growth promoting traits.</title>
        <authorList>
            <person name="Tao X.-Y."/>
            <person name="Taylor C.G."/>
        </authorList>
    </citation>
    <scope>NUCLEOTIDE SEQUENCE [LARGE SCALE GENOMIC DNA]</scope>
    <source>
        <strain evidence="1 2">24D3</strain>
    </source>
</reference>
<organism evidence="1 2">
    <name type="scientific">Pseudomonas fluorescens</name>
    <dbReference type="NCBI Taxonomy" id="294"/>
    <lineage>
        <taxon>Bacteria</taxon>
        <taxon>Pseudomonadati</taxon>
        <taxon>Pseudomonadota</taxon>
        <taxon>Gammaproteobacteria</taxon>
        <taxon>Pseudomonadales</taxon>
        <taxon>Pseudomonadaceae</taxon>
        <taxon>Pseudomonas</taxon>
    </lineage>
</organism>
<dbReference type="EMBL" id="MOBU01000004">
    <property type="protein sequence ID" value="RON70895.1"/>
    <property type="molecule type" value="Genomic_DNA"/>
</dbReference>
<accession>A0A423LRI3</accession>
<dbReference type="RefSeq" id="WP_123530439.1">
    <property type="nucleotide sequence ID" value="NZ_MOBU01000004.1"/>
</dbReference>
<dbReference type="AlphaFoldDB" id="A0A423LRI3"/>
<comment type="caution">
    <text evidence="1">The sequence shown here is derived from an EMBL/GenBank/DDBJ whole genome shotgun (WGS) entry which is preliminary data.</text>
</comment>
<protein>
    <submittedName>
        <fullName evidence="1">Uncharacterized protein</fullName>
    </submittedName>
</protein>